<reference evidence="3 4" key="1">
    <citation type="journal article" date="2014" name="Nat. Genet.">
        <title>Genome and transcriptome of the porcine whipworm Trichuris suis.</title>
        <authorList>
            <person name="Jex A.R."/>
            <person name="Nejsum P."/>
            <person name="Schwarz E.M."/>
            <person name="Hu L."/>
            <person name="Young N.D."/>
            <person name="Hall R.S."/>
            <person name="Korhonen P.K."/>
            <person name="Liao S."/>
            <person name="Thamsborg S."/>
            <person name="Xia J."/>
            <person name="Xu P."/>
            <person name="Wang S."/>
            <person name="Scheerlinck J.P."/>
            <person name="Hofmann A."/>
            <person name="Sternberg P.W."/>
            <person name="Wang J."/>
            <person name="Gasser R.B."/>
        </authorList>
    </citation>
    <scope>NUCLEOTIDE SEQUENCE [LARGE SCALE GENOMIC DNA]</scope>
    <source>
        <strain evidence="3">DCEP-RM93F</strain>
        <strain evidence="2">DCEP-RM93M</strain>
    </source>
</reference>
<protein>
    <recommendedName>
        <fullName evidence="5">Secreted protein</fullName>
    </recommendedName>
</protein>
<feature type="chain" id="PRO_5007379622" description="Secreted protein" evidence="1">
    <location>
        <begin position="17"/>
        <end position="89"/>
    </location>
</feature>
<evidence type="ECO:0000313" key="4">
    <source>
        <dbReference type="Proteomes" id="UP000030764"/>
    </source>
</evidence>
<dbReference type="EMBL" id="KL363193">
    <property type="protein sequence ID" value="KFD56466.1"/>
    <property type="molecule type" value="Genomic_DNA"/>
</dbReference>
<feature type="signal peptide" evidence="1">
    <location>
        <begin position="1"/>
        <end position="16"/>
    </location>
</feature>
<evidence type="ECO:0000256" key="1">
    <source>
        <dbReference type="SAM" id="SignalP"/>
    </source>
</evidence>
<evidence type="ECO:0000313" key="3">
    <source>
        <dbReference type="EMBL" id="KFD70992.1"/>
    </source>
</evidence>
<keyword evidence="4" id="KW-1185">Reference proteome</keyword>
<name>A0A085NNE6_9BILA</name>
<evidence type="ECO:0000313" key="2">
    <source>
        <dbReference type="EMBL" id="KFD56466.1"/>
    </source>
</evidence>
<evidence type="ECO:0008006" key="5">
    <source>
        <dbReference type="Google" id="ProtNLM"/>
    </source>
</evidence>
<sequence>MLAILSCLYWQTVVDAFWCVRHKSRSIVLLRSYKIFGRLTNLPLPDPSMFVSRAFGSQRVLKFCIHLFHEEMGGHGSAMLEKDAINSDR</sequence>
<dbReference type="Proteomes" id="UP000030764">
    <property type="component" value="Unassembled WGS sequence"/>
</dbReference>
<keyword evidence="1" id="KW-0732">Signal</keyword>
<gene>
    <name evidence="2" type="ORF">M513_02570</name>
    <name evidence="3" type="ORF">M514_02570</name>
</gene>
<proteinExistence type="predicted"/>
<organism evidence="3">
    <name type="scientific">Trichuris suis</name>
    <name type="common">pig whipworm</name>
    <dbReference type="NCBI Taxonomy" id="68888"/>
    <lineage>
        <taxon>Eukaryota</taxon>
        <taxon>Metazoa</taxon>
        <taxon>Ecdysozoa</taxon>
        <taxon>Nematoda</taxon>
        <taxon>Enoplea</taxon>
        <taxon>Dorylaimia</taxon>
        <taxon>Trichinellida</taxon>
        <taxon>Trichuridae</taxon>
        <taxon>Trichuris</taxon>
    </lineage>
</organism>
<dbReference type="EMBL" id="KL367484">
    <property type="protein sequence ID" value="KFD70992.1"/>
    <property type="molecule type" value="Genomic_DNA"/>
</dbReference>
<accession>A0A085NNE6</accession>
<dbReference type="AlphaFoldDB" id="A0A085NNE6"/>
<dbReference type="Proteomes" id="UP000030758">
    <property type="component" value="Unassembled WGS sequence"/>
</dbReference>